<feature type="coiled-coil region" evidence="1">
    <location>
        <begin position="514"/>
        <end position="541"/>
    </location>
</feature>
<dbReference type="InterPro" id="IPR027417">
    <property type="entry name" value="P-loop_NTPase"/>
</dbReference>
<dbReference type="Pfam" id="PF13476">
    <property type="entry name" value="AAA_23"/>
    <property type="match status" value="1"/>
</dbReference>
<dbReference type="AlphaFoldDB" id="A0A1W7ABW1"/>
<dbReference type="KEGG" id="mcak:MCCS_14540"/>
<name>A0A1W7ABW1_9STAP</name>
<dbReference type="InterPro" id="IPR038729">
    <property type="entry name" value="Rad50/SbcC_AAA"/>
</dbReference>
<dbReference type="EMBL" id="CP021059">
    <property type="protein sequence ID" value="ARQ07095.1"/>
    <property type="molecule type" value="Genomic_DNA"/>
</dbReference>
<reference evidence="3 4" key="1">
    <citation type="journal article" date="2017" name="Int. J. Syst. Evol. Microbiol.">
        <title>Macrococcus canis sp. nov., a skin bacterium associated with infections in dogs.</title>
        <authorList>
            <person name="Gobeli Brawand S."/>
            <person name="Cotting K."/>
            <person name="Gomez-Sanz E."/>
            <person name="Collaud A."/>
            <person name="Thomann A."/>
            <person name="Brodard I."/>
            <person name="Rodriguez-Campos S."/>
            <person name="Strauss C."/>
            <person name="Perreten V."/>
        </authorList>
    </citation>
    <scope>NUCLEOTIDE SEQUENCE [LARGE SCALE GENOMIC DNA]</scope>
    <source>
        <strain evidence="3 4">KM45013</strain>
    </source>
</reference>
<dbReference type="Proteomes" id="UP000194154">
    <property type="component" value="Chromosome"/>
</dbReference>
<feature type="domain" description="Rad50/SbcC-type AAA" evidence="2">
    <location>
        <begin position="7"/>
        <end position="265"/>
    </location>
</feature>
<dbReference type="GO" id="GO:0006302">
    <property type="term" value="P:double-strand break repair"/>
    <property type="evidence" value="ECO:0007669"/>
    <property type="project" value="InterPro"/>
</dbReference>
<dbReference type="OrthoDB" id="1698838at2"/>
<evidence type="ECO:0000313" key="4">
    <source>
        <dbReference type="Proteomes" id="UP000194154"/>
    </source>
</evidence>
<keyword evidence="1" id="KW-0175">Coiled coil</keyword>
<sequence length="658" mass="75917">MDIKLIKLVLENFKGTKYFELITDGKDVSVFGDNETGKTTIADAFFWLLFNKNSKGDTKFAIKTLDSRGNEIHNLNHSVYGVLEIDGKEHHIKKVYREKWTQKRGQPTATFSGHETLYELGSSEQTLTPKKLKEFNEYIKTIVADENIFKLVTNPLAFNSLKPAERKDILMSLVEEVTDEDVINSNNNLSKLKELMGDNSLDEFKLRISRDKKAINEKLTAIPHRIDEINHNMPDIAKLDKDTLLKDKTDTEKKIEEVRSEISEIKSGNDVIKINGEITQLETDLKFLVDNHDKDSKRALSDKEYELNKQERICNDLKSELSKIKNAKERLENDKTILEKDYKDLIEKYKKESNHTKEFKVQTICECCGQDMPEHMQQEAIKKMQEQFNLNKSTLLEQIKEDIQKTKDKAFGIKEQENELEEREKKATENLEEESSKLTELYTEVEKAKAEISDVQVSKAYKNLRNELESKRTERNTLMNSNMERVTNIETEKLSPLLTELKTIDTNLNDIEVNIKATARIKELEATQTQLAKEFEELEHAVYLTEEFTKAKVNLMESTINNMFEITEFKLFDIQINGGVNDVCEATYKGVPFDAGLNTAHRINVGLDIINTLSKHYDFYAPIMIDNAESVTDILATESQQVKLHVSEKDKTLRVEEK</sequence>
<protein>
    <recommendedName>
        <fullName evidence="2">Rad50/SbcC-type AAA domain-containing protein</fullName>
    </recommendedName>
</protein>
<dbReference type="STRING" id="1855823.MCCS_14540"/>
<accession>A0A1W7ABW1</accession>
<gene>
    <name evidence="3" type="ORF">MCCS_14540</name>
</gene>
<feature type="coiled-coil region" evidence="1">
    <location>
        <begin position="396"/>
        <end position="481"/>
    </location>
</feature>
<feature type="coiled-coil region" evidence="1">
    <location>
        <begin position="300"/>
        <end position="348"/>
    </location>
</feature>
<keyword evidence="4" id="KW-1185">Reference proteome</keyword>
<evidence type="ECO:0000256" key="1">
    <source>
        <dbReference type="SAM" id="Coils"/>
    </source>
</evidence>
<dbReference type="GeneID" id="35295566"/>
<organism evidence="3 4">
    <name type="scientific">Macrococcoides canis</name>
    <dbReference type="NCBI Taxonomy" id="1855823"/>
    <lineage>
        <taxon>Bacteria</taxon>
        <taxon>Bacillati</taxon>
        <taxon>Bacillota</taxon>
        <taxon>Bacilli</taxon>
        <taxon>Bacillales</taxon>
        <taxon>Staphylococcaceae</taxon>
        <taxon>Macrococcoides</taxon>
    </lineage>
</organism>
<evidence type="ECO:0000313" key="3">
    <source>
        <dbReference type="EMBL" id="ARQ07095.1"/>
    </source>
</evidence>
<dbReference type="RefSeq" id="WP_086042718.1">
    <property type="nucleotide sequence ID" value="NZ_CBCRZA010000002.1"/>
</dbReference>
<dbReference type="GO" id="GO:0016887">
    <property type="term" value="F:ATP hydrolysis activity"/>
    <property type="evidence" value="ECO:0007669"/>
    <property type="project" value="InterPro"/>
</dbReference>
<dbReference type="Gene3D" id="3.40.50.300">
    <property type="entry name" value="P-loop containing nucleotide triphosphate hydrolases"/>
    <property type="match status" value="1"/>
</dbReference>
<evidence type="ECO:0000259" key="2">
    <source>
        <dbReference type="Pfam" id="PF13476"/>
    </source>
</evidence>
<proteinExistence type="predicted"/>